<dbReference type="EMBL" id="JAPJDA010000017">
    <property type="protein sequence ID" value="MCX2838719.1"/>
    <property type="molecule type" value="Genomic_DNA"/>
</dbReference>
<evidence type="ECO:0000313" key="1">
    <source>
        <dbReference type="EMBL" id="MCX2838719.1"/>
    </source>
</evidence>
<dbReference type="RefSeq" id="WP_266070016.1">
    <property type="nucleotide sequence ID" value="NZ_JAPJDA010000017.1"/>
</dbReference>
<evidence type="ECO:0000313" key="2">
    <source>
        <dbReference type="Proteomes" id="UP001148482"/>
    </source>
</evidence>
<accession>A0A9X3CZW5</accession>
<organism evidence="1 2">
    <name type="scientific">Salinimicrobium profundisediminis</name>
    <dbReference type="NCBI Taxonomy" id="2994553"/>
    <lineage>
        <taxon>Bacteria</taxon>
        <taxon>Pseudomonadati</taxon>
        <taxon>Bacteroidota</taxon>
        <taxon>Flavobacteriia</taxon>
        <taxon>Flavobacteriales</taxon>
        <taxon>Flavobacteriaceae</taxon>
        <taxon>Salinimicrobium</taxon>
    </lineage>
</organism>
<dbReference type="PROSITE" id="PS51257">
    <property type="entry name" value="PROKAR_LIPOPROTEIN"/>
    <property type="match status" value="1"/>
</dbReference>
<reference evidence="1" key="1">
    <citation type="submission" date="2022-11" db="EMBL/GenBank/DDBJ databases">
        <title>Salinimicrobium profundisediminis sp. nov., isolated from deep-sea sediment of the Mariana Trench.</title>
        <authorList>
            <person name="Fu H."/>
        </authorList>
    </citation>
    <scope>NUCLEOTIDE SEQUENCE</scope>
    <source>
        <strain evidence="1">MT39</strain>
    </source>
</reference>
<protein>
    <submittedName>
        <fullName evidence="1">DUF4270 domain-containing protein</fullName>
    </submittedName>
</protein>
<proteinExistence type="predicted"/>
<dbReference type="Proteomes" id="UP001148482">
    <property type="component" value="Unassembled WGS sequence"/>
</dbReference>
<sequence>MLKTTTVLAVVVLFGACEDDFQTLGSDVIGEPGFDASVYDETLISAHSYDLPPVQTNSLPLNLLGVYTDNVFGTQEASVLSNLELSSLDPSFGTDPVVDSVVLTIPYLSHEVLKNDKVEYVLDSVYGSTPIRLSVYESGYFLNNYDPDTNFEQTQKYYSNLEPKIMNNINPEPIYERDNFIPSSKGYLEYSVDAMGVADTVVMAPALRLKLKNDFFQKKILDKAGSSVLLNQDNFRNYFRGLYLKADKVGAGGTMMLLNLLDSDAGITIYYKTKIVDGNDSDDDGDREELIEGRRAFSLDFGGVRVNTFQQEASQYDDQNLYLKGGEGSMAVIDLFSGPDANNDGVSDELEALRENNWLINEAHLDFFVNRDYISDVDEAERVYLYDLKNNTILADYILDANGQPNGMASVSNRRHLEPLERDEDGKGISYKIRITRYVDQLLNQDSTNVKLGLVITQNVNLISTYKVLPSANPEVDRVPGGALITPEATVLYGPDAQNEDKRLKLKIYYTEPKN</sequence>
<dbReference type="AlphaFoldDB" id="A0A9X3CZW5"/>
<comment type="caution">
    <text evidence="1">The sequence shown here is derived from an EMBL/GenBank/DDBJ whole genome shotgun (WGS) entry which is preliminary data.</text>
</comment>
<dbReference type="InterPro" id="IPR025366">
    <property type="entry name" value="DUF4270"/>
</dbReference>
<name>A0A9X3CZW5_9FLAO</name>
<dbReference type="Pfam" id="PF14092">
    <property type="entry name" value="DUF4270"/>
    <property type="match status" value="1"/>
</dbReference>
<gene>
    <name evidence="1" type="ORF">OQ279_11230</name>
</gene>
<keyword evidence="2" id="KW-1185">Reference proteome</keyword>